<protein>
    <recommendedName>
        <fullName evidence="4">Calcineurin-like phosphoesterase domain-containing protein</fullName>
    </recommendedName>
</protein>
<keyword evidence="2" id="KW-1133">Transmembrane helix</keyword>
<feature type="compositionally biased region" description="Polar residues" evidence="1">
    <location>
        <begin position="64"/>
        <end position="76"/>
    </location>
</feature>
<name>A0A7S1G0H4_9STRA</name>
<evidence type="ECO:0000256" key="1">
    <source>
        <dbReference type="SAM" id="MobiDB-lite"/>
    </source>
</evidence>
<gene>
    <name evidence="3" type="ORF">CHYS00102_LOCUS29645</name>
</gene>
<feature type="region of interest" description="Disordered" evidence="1">
    <location>
        <begin position="59"/>
        <end position="122"/>
    </location>
</feature>
<evidence type="ECO:0008006" key="4">
    <source>
        <dbReference type="Google" id="ProtNLM"/>
    </source>
</evidence>
<keyword evidence="2" id="KW-0472">Membrane</keyword>
<keyword evidence="2" id="KW-0812">Transmembrane</keyword>
<accession>A0A7S1G0H4</accession>
<sequence>MRENCDCINNDGSVSDCFPHNDYEIETWKNLDGINNAGCVSVSEYISQNGYDVVSENNAHHASKNSQSGTNLQSSGWHKPKYSHSDGKNNGATRSPGSENKIINNIDNKRKSHTDESSTDTDSIESDCIITTNSTLSVVLGSTFFKQKNIENKDDRRNSHTDKNSTITDSVESVCVIPTNSTLSVVEGSFKKQKKKISCFCQVALIGIFFSFICYFGFTYGLSPPNALVGSMAHLSMRIDSPTNVPSGFPSQPPTFTTSDVPSDLPSDLPSSLPSFLPSTSPNFLPSFLPSSTPTEVPPKTGPVVFYAMGDMPYTNQDVKMLPTQIRNLNAYDGEFLVHIGDFIKHKNAPKDKCPEKRYQMVNDILIKSPVKTFIIPGDNDVDDCPNPKKALAYWMKYFDRFDTNWSPKYFPHVSRHTMIEQNFAFQLRHCLFVGVYLVGTSSKSQMHKHVGFVRYQLRIFSGEINTVVIFGHSALHKSVKYFFDELVETVRMYPDISFLYIHGDFHKYKTDFPWDDIPNLGRVQLDKGALGPPLLITVQSGGQKWPFTFDRRL</sequence>
<dbReference type="InterPro" id="IPR029052">
    <property type="entry name" value="Metallo-depent_PP-like"/>
</dbReference>
<dbReference type="AlphaFoldDB" id="A0A7S1G0H4"/>
<feature type="region of interest" description="Disordered" evidence="1">
    <location>
        <begin position="244"/>
        <end position="264"/>
    </location>
</feature>
<organism evidence="3">
    <name type="scientific">Corethron hystrix</name>
    <dbReference type="NCBI Taxonomy" id="216773"/>
    <lineage>
        <taxon>Eukaryota</taxon>
        <taxon>Sar</taxon>
        <taxon>Stramenopiles</taxon>
        <taxon>Ochrophyta</taxon>
        <taxon>Bacillariophyta</taxon>
        <taxon>Coscinodiscophyceae</taxon>
        <taxon>Corethrophycidae</taxon>
        <taxon>Corethrales</taxon>
        <taxon>Corethraceae</taxon>
        <taxon>Corethron</taxon>
    </lineage>
</organism>
<proteinExistence type="predicted"/>
<evidence type="ECO:0000256" key="2">
    <source>
        <dbReference type="SAM" id="Phobius"/>
    </source>
</evidence>
<evidence type="ECO:0000313" key="3">
    <source>
        <dbReference type="EMBL" id="CAD8902426.1"/>
    </source>
</evidence>
<dbReference type="EMBL" id="HBFR01040544">
    <property type="protein sequence ID" value="CAD8902426.1"/>
    <property type="molecule type" value="Transcribed_RNA"/>
</dbReference>
<feature type="transmembrane region" description="Helical" evidence="2">
    <location>
        <begin position="199"/>
        <end position="218"/>
    </location>
</feature>
<feature type="compositionally biased region" description="Polar residues" evidence="1">
    <location>
        <begin position="244"/>
        <end position="256"/>
    </location>
</feature>
<feature type="compositionally biased region" description="Polar residues" evidence="1">
    <location>
        <begin position="88"/>
        <end position="98"/>
    </location>
</feature>
<feature type="compositionally biased region" description="Basic and acidic residues" evidence="1">
    <location>
        <begin position="107"/>
        <end position="116"/>
    </location>
</feature>
<dbReference type="SUPFAM" id="SSF56300">
    <property type="entry name" value="Metallo-dependent phosphatases"/>
    <property type="match status" value="1"/>
</dbReference>
<reference evidence="3" key="1">
    <citation type="submission" date="2021-01" db="EMBL/GenBank/DDBJ databases">
        <authorList>
            <person name="Corre E."/>
            <person name="Pelletier E."/>
            <person name="Niang G."/>
            <person name="Scheremetjew M."/>
            <person name="Finn R."/>
            <person name="Kale V."/>
            <person name="Holt S."/>
            <person name="Cochrane G."/>
            <person name="Meng A."/>
            <person name="Brown T."/>
            <person name="Cohen L."/>
        </authorList>
    </citation>
    <scope>NUCLEOTIDE SEQUENCE</scope>
    <source>
        <strain evidence="3">308</strain>
    </source>
</reference>